<gene>
    <name evidence="14" type="ORF">BDQ12DRAFT_310377</name>
</gene>
<dbReference type="EMBL" id="ML213620">
    <property type="protein sequence ID" value="TFK35548.1"/>
    <property type="molecule type" value="Genomic_DNA"/>
</dbReference>
<dbReference type="Pfam" id="PF00067">
    <property type="entry name" value="p450"/>
    <property type="match status" value="1"/>
</dbReference>
<evidence type="ECO:0000256" key="8">
    <source>
        <dbReference type="ARBA" id="ARBA00022989"/>
    </source>
</evidence>
<keyword evidence="5 13" id="KW-0349">Heme</keyword>
<dbReference type="InterPro" id="IPR001128">
    <property type="entry name" value="Cyt_P450"/>
</dbReference>
<evidence type="ECO:0000256" key="11">
    <source>
        <dbReference type="ARBA" id="ARBA00023033"/>
    </source>
</evidence>
<evidence type="ECO:0000256" key="1">
    <source>
        <dbReference type="ARBA" id="ARBA00001971"/>
    </source>
</evidence>
<dbReference type="InterPro" id="IPR002403">
    <property type="entry name" value="Cyt_P450_E_grp-IV"/>
</dbReference>
<dbReference type="InterPro" id="IPR050121">
    <property type="entry name" value="Cytochrome_P450_monoxygenase"/>
</dbReference>
<keyword evidence="7 13" id="KW-0479">Metal-binding</keyword>
<keyword evidence="12" id="KW-0472">Membrane</keyword>
<evidence type="ECO:0000256" key="6">
    <source>
        <dbReference type="ARBA" id="ARBA00022692"/>
    </source>
</evidence>
<dbReference type="OrthoDB" id="1470350at2759"/>
<name>A0A5C3LUA0_9AGAR</name>
<accession>A0A5C3LUA0</accession>
<proteinExistence type="inferred from homology"/>
<evidence type="ECO:0000256" key="12">
    <source>
        <dbReference type="ARBA" id="ARBA00023136"/>
    </source>
</evidence>
<sequence>MVISVTLGLSCTAVLAYAVYKFVNIIYAHLTSGLRFLPGPPDASFIYGHFKDISSSEDSIIHEEWLNKYGNTMRVGGFLGARQLYTADPKAINHVFMNYFDYQKSEAGIYNIKQLLGPGLILIEGDLHRRQRRILNPAFGIPQIRELTQIFVEKSIQLKDIWAAELSSQGDNSRRVDALSWLNRMTLDIIGLAGFNYEFDALSDEPEKNELNNAFSIMFRAGMKVSPIKLFRGLFPPLRALPIQEDAEVKKAAKTMNRIAAQLLKDSKEGVASSEKNEHVRPGRDILSLLVRANTAVGLPEHQRMTDEQVLAQIPTFLVAGHETTSTSTNWALYALTQNRDAQARLREEVCAVSTDLPTMDELNALPYLDAVVREALRVHAPVPFTMREAMKDDIVPLETPFVGLNGITHNEVRITKGESVMIPLLAVNRSKDIWGEDASEFRPERWFSIPETASTVPGIWGSMLTFIGGPRACIGYRFTLVEMKAILFTLVRAFDFELAVPAKDISKKLSIVVRPVLINESGETVNEMPLLIRPVHRV</sequence>
<dbReference type="CDD" id="cd11069">
    <property type="entry name" value="CYP_FUM15-like"/>
    <property type="match status" value="1"/>
</dbReference>
<evidence type="ECO:0000256" key="13">
    <source>
        <dbReference type="PIRSR" id="PIRSR602403-1"/>
    </source>
</evidence>
<organism evidence="14 15">
    <name type="scientific">Crucibulum laeve</name>
    <dbReference type="NCBI Taxonomy" id="68775"/>
    <lineage>
        <taxon>Eukaryota</taxon>
        <taxon>Fungi</taxon>
        <taxon>Dikarya</taxon>
        <taxon>Basidiomycota</taxon>
        <taxon>Agaricomycotina</taxon>
        <taxon>Agaricomycetes</taxon>
        <taxon>Agaricomycetidae</taxon>
        <taxon>Agaricales</taxon>
        <taxon>Agaricineae</taxon>
        <taxon>Nidulariaceae</taxon>
        <taxon>Crucibulum</taxon>
    </lineage>
</organism>
<dbReference type="PRINTS" id="PR00465">
    <property type="entry name" value="EP450IV"/>
</dbReference>
<evidence type="ECO:0000256" key="3">
    <source>
        <dbReference type="ARBA" id="ARBA00004721"/>
    </source>
</evidence>
<dbReference type="AlphaFoldDB" id="A0A5C3LUA0"/>
<dbReference type="GO" id="GO:0004497">
    <property type="term" value="F:monooxygenase activity"/>
    <property type="evidence" value="ECO:0007669"/>
    <property type="project" value="UniProtKB-KW"/>
</dbReference>
<protein>
    <submittedName>
        <fullName evidence="14">Cytochrome P450</fullName>
    </submittedName>
</protein>
<feature type="binding site" description="axial binding residue" evidence="13">
    <location>
        <position position="474"/>
    </location>
    <ligand>
        <name>heme</name>
        <dbReference type="ChEBI" id="CHEBI:30413"/>
    </ligand>
    <ligandPart>
        <name>Fe</name>
        <dbReference type="ChEBI" id="CHEBI:18248"/>
    </ligandPart>
</feature>
<dbReference type="Gene3D" id="1.10.630.10">
    <property type="entry name" value="Cytochrome P450"/>
    <property type="match status" value="1"/>
</dbReference>
<dbReference type="PRINTS" id="PR00385">
    <property type="entry name" value="P450"/>
</dbReference>
<dbReference type="GO" id="GO:0020037">
    <property type="term" value="F:heme binding"/>
    <property type="evidence" value="ECO:0007669"/>
    <property type="project" value="InterPro"/>
</dbReference>
<dbReference type="SUPFAM" id="SSF48264">
    <property type="entry name" value="Cytochrome P450"/>
    <property type="match status" value="1"/>
</dbReference>
<dbReference type="PANTHER" id="PTHR24305:SF166">
    <property type="entry name" value="CYTOCHROME P450 12A4, MITOCHONDRIAL-RELATED"/>
    <property type="match status" value="1"/>
</dbReference>
<evidence type="ECO:0000256" key="7">
    <source>
        <dbReference type="ARBA" id="ARBA00022723"/>
    </source>
</evidence>
<evidence type="ECO:0000256" key="2">
    <source>
        <dbReference type="ARBA" id="ARBA00004370"/>
    </source>
</evidence>
<comment type="similarity">
    <text evidence="4">Belongs to the cytochrome P450 family.</text>
</comment>
<keyword evidence="9" id="KW-0560">Oxidoreductase</keyword>
<comment type="cofactor">
    <cofactor evidence="1 13">
        <name>heme</name>
        <dbReference type="ChEBI" id="CHEBI:30413"/>
    </cofactor>
</comment>
<reference evidence="14 15" key="1">
    <citation type="journal article" date="2019" name="Nat. Ecol. Evol.">
        <title>Megaphylogeny resolves global patterns of mushroom evolution.</title>
        <authorList>
            <person name="Varga T."/>
            <person name="Krizsan K."/>
            <person name="Foldi C."/>
            <person name="Dima B."/>
            <person name="Sanchez-Garcia M."/>
            <person name="Sanchez-Ramirez S."/>
            <person name="Szollosi G.J."/>
            <person name="Szarkandi J.G."/>
            <person name="Papp V."/>
            <person name="Albert L."/>
            <person name="Andreopoulos W."/>
            <person name="Angelini C."/>
            <person name="Antonin V."/>
            <person name="Barry K.W."/>
            <person name="Bougher N.L."/>
            <person name="Buchanan P."/>
            <person name="Buyck B."/>
            <person name="Bense V."/>
            <person name="Catcheside P."/>
            <person name="Chovatia M."/>
            <person name="Cooper J."/>
            <person name="Damon W."/>
            <person name="Desjardin D."/>
            <person name="Finy P."/>
            <person name="Geml J."/>
            <person name="Haridas S."/>
            <person name="Hughes K."/>
            <person name="Justo A."/>
            <person name="Karasinski D."/>
            <person name="Kautmanova I."/>
            <person name="Kiss B."/>
            <person name="Kocsube S."/>
            <person name="Kotiranta H."/>
            <person name="LaButti K.M."/>
            <person name="Lechner B.E."/>
            <person name="Liimatainen K."/>
            <person name="Lipzen A."/>
            <person name="Lukacs Z."/>
            <person name="Mihaltcheva S."/>
            <person name="Morgado L.N."/>
            <person name="Niskanen T."/>
            <person name="Noordeloos M.E."/>
            <person name="Ohm R.A."/>
            <person name="Ortiz-Santana B."/>
            <person name="Ovrebo C."/>
            <person name="Racz N."/>
            <person name="Riley R."/>
            <person name="Savchenko A."/>
            <person name="Shiryaev A."/>
            <person name="Soop K."/>
            <person name="Spirin V."/>
            <person name="Szebenyi C."/>
            <person name="Tomsovsky M."/>
            <person name="Tulloss R.E."/>
            <person name="Uehling J."/>
            <person name="Grigoriev I.V."/>
            <person name="Vagvolgyi C."/>
            <person name="Papp T."/>
            <person name="Martin F.M."/>
            <person name="Miettinen O."/>
            <person name="Hibbett D.S."/>
            <person name="Nagy L.G."/>
        </authorList>
    </citation>
    <scope>NUCLEOTIDE SEQUENCE [LARGE SCALE GENOMIC DNA]</scope>
    <source>
        <strain evidence="14 15">CBS 166.37</strain>
    </source>
</reference>
<dbReference type="Proteomes" id="UP000308652">
    <property type="component" value="Unassembled WGS sequence"/>
</dbReference>
<dbReference type="GO" id="GO:0016705">
    <property type="term" value="F:oxidoreductase activity, acting on paired donors, with incorporation or reduction of molecular oxygen"/>
    <property type="evidence" value="ECO:0007669"/>
    <property type="project" value="InterPro"/>
</dbReference>
<dbReference type="GO" id="GO:0016020">
    <property type="term" value="C:membrane"/>
    <property type="evidence" value="ECO:0007669"/>
    <property type="project" value="UniProtKB-SubCell"/>
</dbReference>
<keyword evidence="10 13" id="KW-0408">Iron</keyword>
<comment type="subcellular location">
    <subcellularLocation>
        <location evidence="2">Membrane</location>
    </subcellularLocation>
</comment>
<keyword evidence="8" id="KW-1133">Transmembrane helix</keyword>
<evidence type="ECO:0000256" key="4">
    <source>
        <dbReference type="ARBA" id="ARBA00010617"/>
    </source>
</evidence>
<dbReference type="STRING" id="68775.A0A5C3LUA0"/>
<keyword evidence="15" id="KW-1185">Reference proteome</keyword>
<keyword evidence="6" id="KW-0812">Transmembrane</keyword>
<keyword evidence="11" id="KW-0503">Monooxygenase</keyword>
<evidence type="ECO:0000256" key="9">
    <source>
        <dbReference type="ARBA" id="ARBA00023002"/>
    </source>
</evidence>
<comment type="pathway">
    <text evidence="3">Secondary metabolite biosynthesis; terpenoid biosynthesis.</text>
</comment>
<dbReference type="InterPro" id="IPR036396">
    <property type="entry name" value="Cyt_P450_sf"/>
</dbReference>
<evidence type="ECO:0000313" key="15">
    <source>
        <dbReference type="Proteomes" id="UP000308652"/>
    </source>
</evidence>
<evidence type="ECO:0000256" key="5">
    <source>
        <dbReference type="ARBA" id="ARBA00022617"/>
    </source>
</evidence>
<evidence type="ECO:0000313" key="14">
    <source>
        <dbReference type="EMBL" id="TFK35548.1"/>
    </source>
</evidence>
<dbReference type="GO" id="GO:0005506">
    <property type="term" value="F:iron ion binding"/>
    <property type="evidence" value="ECO:0007669"/>
    <property type="project" value="InterPro"/>
</dbReference>
<evidence type="ECO:0000256" key="10">
    <source>
        <dbReference type="ARBA" id="ARBA00023004"/>
    </source>
</evidence>
<dbReference type="PANTHER" id="PTHR24305">
    <property type="entry name" value="CYTOCHROME P450"/>
    <property type="match status" value="1"/>
</dbReference>